<dbReference type="Gene3D" id="6.20.190.10">
    <property type="entry name" value="Nutrient germinant receptor protein C, domain 1"/>
    <property type="match status" value="1"/>
</dbReference>
<comment type="subcellular location">
    <subcellularLocation>
        <location evidence="1">Membrane</location>
        <topology evidence="1">Lipid-anchor</topology>
    </subcellularLocation>
</comment>
<name>A0A3T0I447_9BACI</name>
<evidence type="ECO:0000256" key="7">
    <source>
        <dbReference type="ARBA" id="ARBA00023288"/>
    </source>
</evidence>
<keyword evidence="4" id="KW-0732">Signal</keyword>
<sequence>MKRILLIFCSISLLILLTGCWNRKELNELAIVVGLAIDKIDDEYLITVQVVNPGQIAAKEGGNGKVPVVVYQDKGDTFFEAIRRITTVSPRKLYFSHLRFLVYGEELAREGIGESIDSLTRDQELRTDFYITVAKGRRGGDILKVLTELEKIPVNQLYDSLEASQKAWAPTITITLDQLISELISDGMDAKLTGIIITGDEAEGEALENVQRTVPRTRLKYQDIGIFKGDRLVGWLNEAESKGLNEALGNVKSTVIEVPCPEKGIAAIELVRTKSDIKTVLLKDKPKGIVQYEAEANVGNVQCRTLDLTNPQTIRDLEIKTENDIKRNIRATLKLSQKDFNADIFGFGEALHRSNPDYWKKIKNNWKPQYYKNLPVDLNIKVKIRRIGTIKNSPYNKIQKE</sequence>
<keyword evidence="7" id="KW-0449">Lipoprotein</keyword>
<gene>
    <name evidence="10" type="ORF">CHR53_24330</name>
</gene>
<protein>
    <submittedName>
        <fullName evidence="10">Spore gernimation protein GerC</fullName>
    </submittedName>
</protein>
<comment type="similarity">
    <text evidence="2">Belongs to the GerABKC lipoprotein family.</text>
</comment>
<evidence type="ECO:0000256" key="1">
    <source>
        <dbReference type="ARBA" id="ARBA00004635"/>
    </source>
</evidence>
<dbReference type="Pfam" id="PF25198">
    <property type="entry name" value="Spore_GerAC_N"/>
    <property type="match status" value="1"/>
</dbReference>
<evidence type="ECO:0000256" key="6">
    <source>
        <dbReference type="ARBA" id="ARBA00023139"/>
    </source>
</evidence>
<keyword evidence="3" id="KW-0309">Germination</keyword>
<dbReference type="InterPro" id="IPR038501">
    <property type="entry name" value="Spore_GerAC_C_sf"/>
</dbReference>
<feature type="domain" description="Spore germination protein N-terminal" evidence="9">
    <location>
        <begin position="22"/>
        <end position="193"/>
    </location>
</feature>
<dbReference type="InterPro" id="IPR008844">
    <property type="entry name" value="Spore_GerAC-like"/>
</dbReference>
<proteinExistence type="inferred from homology"/>
<dbReference type="EMBL" id="CP022572">
    <property type="protein sequence ID" value="AZU64115.1"/>
    <property type="molecule type" value="Genomic_DNA"/>
</dbReference>
<dbReference type="Gene3D" id="3.30.300.210">
    <property type="entry name" value="Nutrient germinant receptor protein C, domain 3"/>
    <property type="match status" value="1"/>
</dbReference>
<reference evidence="10 11" key="1">
    <citation type="submission" date="2017-07" db="EMBL/GenBank/DDBJ databases">
        <title>The complete genome sequence of Bacillus mesonae strain H20-5, an efficient strain improving plant abiotic stress resistance.</title>
        <authorList>
            <person name="Kim S.Y."/>
            <person name="Song H."/>
            <person name="Sang M.K."/>
            <person name="Weon H.-Y."/>
            <person name="Song J."/>
        </authorList>
    </citation>
    <scope>NUCLEOTIDE SEQUENCE [LARGE SCALE GENOMIC DNA]</scope>
    <source>
        <strain evidence="10 11">H20-5</strain>
    </source>
</reference>
<keyword evidence="11" id="KW-1185">Reference proteome</keyword>
<evidence type="ECO:0000313" key="10">
    <source>
        <dbReference type="EMBL" id="AZU64115.1"/>
    </source>
</evidence>
<evidence type="ECO:0000256" key="3">
    <source>
        <dbReference type="ARBA" id="ARBA00022544"/>
    </source>
</evidence>
<evidence type="ECO:0000259" key="8">
    <source>
        <dbReference type="Pfam" id="PF05504"/>
    </source>
</evidence>
<accession>A0A3T0I447</accession>
<evidence type="ECO:0000256" key="5">
    <source>
        <dbReference type="ARBA" id="ARBA00023136"/>
    </source>
</evidence>
<dbReference type="Proteomes" id="UP000282892">
    <property type="component" value="Chromosome"/>
</dbReference>
<dbReference type="Pfam" id="PF05504">
    <property type="entry name" value="Spore_GerAC"/>
    <property type="match status" value="1"/>
</dbReference>
<evidence type="ECO:0000259" key="9">
    <source>
        <dbReference type="Pfam" id="PF25198"/>
    </source>
</evidence>
<evidence type="ECO:0000256" key="4">
    <source>
        <dbReference type="ARBA" id="ARBA00022729"/>
    </source>
</evidence>
<dbReference type="STRING" id="1193713.GCA_001636315_01764"/>
<dbReference type="RefSeq" id="WP_127488822.1">
    <property type="nucleotide sequence ID" value="NZ_CP022572.1"/>
</dbReference>
<dbReference type="KEGG" id="nmk:CHR53_24330"/>
<evidence type="ECO:0000256" key="2">
    <source>
        <dbReference type="ARBA" id="ARBA00007886"/>
    </source>
</evidence>
<dbReference type="NCBIfam" id="TIGR02887">
    <property type="entry name" value="spore_ger_x_C"/>
    <property type="match status" value="1"/>
</dbReference>
<dbReference type="PROSITE" id="PS51257">
    <property type="entry name" value="PROKAR_LIPOPROTEIN"/>
    <property type="match status" value="1"/>
</dbReference>
<dbReference type="AlphaFoldDB" id="A0A3T0I447"/>
<feature type="domain" description="Spore germination GerAC-like C-terminal" evidence="8">
    <location>
        <begin position="224"/>
        <end position="388"/>
    </location>
</feature>
<dbReference type="GO" id="GO:0016020">
    <property type="term" value="C:membrane"/>
    <property type="evidence" value="ECO:0007669"/>
    <property type="project" value="UniProtKB-SubCell"/>
</dbReference>
<keyword evidence="6" id="KW-0564">Palmitate</keyword>
<organism evidence="10 11">
    <name type="scientific">Neobacillus mesonae</name>
    <dbReference type="NCBI Taxonomy" id="1193713"/>
    <lineage>
        <taxon>Bacteria</taxon>
        <taxon>Bacillati</taxon>
        <taxon>Bacillota</taxon>
        <taxon>Bacilli</taxon>
        <taxon>Bacillales</taxon>
        <taxon>Bacillaceae</taxon>
        <taxon>Neobacillus</taxon>
    </lineage>
</organism>
<dbReference type="InterPro" id="IPR046953">
    <property type="entry name" value="Spore_GerAC-like_C"/>
</dbReference>
<dbReference type="PANTHER" id="PTHR35789:SF1">
    <property type="entry name" value="SPORE GERMINATION PROTEIN B3"/>
    <property type="match status" value="1"/>
</dbReference>
<dbReference type="GO" id="GO:0009847">
    <property type="term" value="P:spore germination"/>
    <property type="evidence" value="ECO:0007669"/>
    <property type="project" value="InterPro"/>
</dbReference>
<dbReference type="OrthoDB" id="9816067at2"/>
<dbReference type="InterPro" id="IPR057336">
    <property type="entry name" value="GerAC_N"/>
</dbReference>
<dbReference type="PANTHER" id="PTHR35789">
    <property type="entry name" value="SPORE GERMINATION PROTEIN B3"/>
    <property type="match status" value="1"/>
</dbReference>
<evidence type="ECO:0000313" key="11">
    <source>
        <dbReference type="Proteomes" id="UP000282892"/>
    </source>
</evidence>
<keyword evidence="5" id="KW-0472">Membrane</keyword>